<proteinExistence type="predicted"/>
<dbReference type="KEGG" id="sva:SVA_3249"/>
<keyword evidence="2" id="KW-1185">Reference proteome</keyword>
<reference evidence="1 2" key="1">
    <citation type="submission" date="2015-08" db="EMBL/GenBank/DDBJ databases">
        <title>Complete genome sequence of Sulfurifustis variabilis.</title>
        <authorList>
            <person name="Miura A."/>
            <person name="Kojima H."/>
            <person name="Fukui M."/>
        </authorList>
    </citation>
    <scope>NUCLEOTIDE SEQUENCE [LARGE SCALE GENOMIC DNA]</scope>
    <source>
        <strain evidence="2">skN76</strain>
    </source>
</reference>
<name>A0A1B4VG80_9GAMM</name>
<sequence>MDAKGGRVKIAHEAIKSLGWPAMTMDFELTDKTMLDQLKPEQQEVVFTFVQRDGRYVITSIKPQG</sequence>
<dbReference type="AlphaFoldDB" id="A0A1B4VG80"/>
<dbReference type="InterPro" id="IPR042230">
    <property type="entry name" value="CusF_sf"/>
</dbReference>
<dbReference type="EMBL" id="AP014936">
    <property type="protein sequence ID" value="BAU49797.1"/>
    <property type="molecule type" value="Genomic_DNA"/>
</dbReference>
<accession>A0A1B4VG80</accession>
<protein>
    <submittedName>
        <fullName evidence="1">RND transporter</fullName>
    </submittedName>
</protein>
<dbReference type="Proteomes" id="UP000218899">
    <property type="component" value="Chromosome"/>
</dbReference>
<evidence type="ECO:0000313" key="2">
    <source>
        <dbReference type="Proteomes" id="UP000218899"/>
    </source>
</evidence>
<dbReference type="InterPro" id="IPR021647">
    <property type="entry name" value="CusF_Ec"/>
</dbReference>
<evidence type="ECO:0000313" key="1">
    <source>
        <dbReference type="EMBL" id="BAU49797.1"/>
    </source>
</evidence>
<organism evidence="1 2">
    <name type="scientific">Sulfurifustis variabilis</name>
    <dbReference type="NCBI Taxonomy" id="1675686"/>
    <lineage>
        <taxon>Bacteria</taxon>
        <taxon>Pseudomonadati</taxon>
        <taxon>Pseudomonadota</taxon>
        <taxon>Gammaproteobacteria</taxon>
        <taxon>Acidiferrobacterales</taxon>
        <taxon>Acidiferrobacteraceae</taxon>
        <taxon>Sulfurifustis</taxon>
    </lineage>
</organism>
<dbReference type="Pfam" id="PF11604">
    <property type="entry name" value="CusF_Ec"/>
    <property type="match status" value="1"/>
</dbReference>
<gene>
    <name evidence="1" type="ORF">SVA_3249</name>
</gene>
<dbReference type="Gene3D" id="2.40.50.320">
    <property type="entry name" value="Copper binding periplasmic protein CusF"/>
    <property type="match status" value="1"/>
</dbReference>